<dbReference type="RefSeq" id="WP_060857891.1">
    <property type="nucleotide sequence ID" value="NZ_FCOC02000019.1"/>
</dbReference>
<proteinExistence type="predicted"/>
<accession>A0A158HP43</accession>
<evidence type="ECO:0000313" key="1">
    <source>
        <dbReference type="EMBL" id="SAL45701.1"/>
    </source>
</evidence>
<gene>
    <name evidence="1" type="ORF">AWB64_04825</name>
</gene>
<organism evidence="1 2">
    <name type="scientific">Caballeronia sordidicola</name>
    <name type="common">Burkholderia sordidicola</name>
    <dbReference type="NCBI Taxonomy" id="196367"/>
    <lineage>
        <taxon>Bacteria</taxon>
        <taxon>Pseudomonadati</taxon>
        <taxon>Pseudomonadota</taxon>
        <taxon>Betaproteobacteria</taxon>
        <taxon>Burkholderiales</taxon>
        <taxon>Burkholderiaceae</taxon>
        <taxon>Caballeronia</taxon>
    </lineage>
</organism>
<dbReference type="EMBL" id="FCOC02000019">
    <property type="protein sequence ID" value="SAL45701.1"/>
    <property type="molecule type" value="Genomic_DNA"/>
</dbReference>
<sequence>MTIELSKEVRADAIASVQRFFKENMEEPIGNIAAGALLGFFLEEIGPSIYNKAVADAQERLLQRISELDFEVHEDEFEYWKKYEAQTKARKYVSK</sequence>
<dbReference type="OrthoDB" id="573733at2"/>
<dbReference type="AlphaFoldDB" id="A0A158HP43"/>
<evidence type="ECO:0008006" key="3">
    <source>
        <dbReference type="Google" id="ProtNLM"/>
    </source>
</evidence>
<dbReference type="InterPro" id="IPR018680">
    <property type="entry name" value="DUF2164"/>
</dbReference>
<dbReference type="Pfam" id="PF09932">
    <property type="entry name" value="DUF2164"/>
    <property type="match status" value="1"/>
</dbReference>
<name>A0A158HP43_CABSO</name>
<evidence type="ECO:0000313" key="2">
    <source>
        <dbReference type="Proteomes" id="UP000054893"/>
    </source>
</evidence>
<reference evidence="1 2" key="1">
    <citation type="submission" date="2016-01" db="EMBL/GenBank/DDBJ databases">
        <authorList>
            <person name="Oliw E.H."/>
        </authorList>
    </citation>
    <scope>NUCLEOTIDE SEQUENCE [LARGE SCALE GENOMIC DNA]</scope>
    <source>
        <strain evidence="1">LMG 22029</strain>
    </source>
</reference>
<protein>
    <recommendedName>
        <fullName evidence="3">DUF2164 domain-containing protein</fullName>
    </recommendedName>
</protein>
<dbReference type="Proteomes" id="UP000054893">
    <property type="component" value="Unassembled WGS sequence"/>
</dbReference>